<evidence type="ECO:0000256" key="7">
    <source>
        <dbReference type="ARBA" id="ARBA00023242"/>
    </source>
</evidence>
<evidence type="ECO:0000259" key="11">
    <source>
        <dbReference type="Pfam" id="PF20719"/>
    </source>
</evidence>
<dbReference type="PANTHER" id="PTHR13224:SF6">
    <property type="entry name" value="MEDIATOR OF RNA POLYMERASE II TRANSCRIPTION SUBUNIT 16"/>
    <property type="match status" value="1"/>
</dbReference>
<sequence>MDQQTLEQQVIGAQNLDHDINMEDLFGAEPVVPVNLPVDKRLPRRLSEMHESGCCQRIGWSRYGPIASINPDSRGVKAACLIRDTKSGRWRLSESMPLKLPEGSDSRFKHVSWSYVGSDLAVVDTLGRLLIYNCALGHAHLDLRKDCGADSNDEMSSIVGMHWLPQYSQAGKVTAFWSATLDSGRWSWNRDEHRGTGPFNPNDGKTALFCITRAGRLRLLYQGGDGHWRECTALVDNEAFDTERYITHASFAPDRDDGLQLVTYDTHQTLRLYKIKVAWGVTKDQQDPTGKNFILNPSLTFKALYIEPYCVPDGMDPADPTDMTGLGAADGIQYMLTHLEMIQPALDTGAQEQSVNSILAVYKNVPSILPAPSGGAQPASLAPSSVVWTWQLQPATTGSLSASFDQLSAKKKGTDSARLTSTSIIVKQAPNTFHNAILSVTSLRYNTIIALTMADGSAEFLRRDSMQPIQADYNFTEVYSLPQSGFAFVSMDPIINIELSPSGSMQAFHDSEGILKVRTMTSTVYDLANPVDAERRTAAATVLALQWASGLLQFRSFLDDILALIVPNSDAELAIEFIEQCVAATGYNLDFSSDEPQKPTLLLFRTPWIQKLLGAQAALGLGKSSKRTLSAKMAFVTLNLRLAAFVIMMHVKSRILPPCANVNLVTEVAVSLIGIVQWTLDFMLYCLQEIDRISEELHNNPTADPRTVITNYITRENSPALLLLFSSISRVLIRMIGRPLRHGWIHCINNGTKANATQKDKQAFPPSSVPAIAFENFSGQVDILVKEAYAAGKISGSNEESAYARAKAEREMFVRARIPDVMLPAVVKLLKETWPKFIQAPGIDLGRIVKHDIAWLGFTEDRYTKMWQARHTVDVVRKIVLPNSAKVRRCTRCNSGMEDIVPGEKFPAWVIGSMKNCICLGNWGATGGEDE</sequence>
<gene>
    <name evidence="9" type="primary">MED16</name>
    <name evidence="12" type="ORF">NA57DRAFT_46246</name>
</gene>
<feature type="domain" description="Mediator complex subunit Med16 N-terminal" evidence="10">
    <location>
        <begin position="150"/>
        <end position="490"/>
    </location>
</feature>
<dbReference type="InterPro" id="IPR048338">
    <property type="entry name" value="Mediator_Med16"/>
</dbReference>
<keyword evidence="5 9" id="KW-0010">Activator</keyword>
<protein>
    <recommendedName>
        <fullName evidence="3 9">Mediator of RNA polymerase II transcription subunit 16</fullName>
    </recommendedName>
    <alternativeName>
        <fullName evidence="8 9">Mediator complex subunit 16</fullName>
    </alternativeName>
</protein>
<evidence type="ECO:0000256" key="1">
    <source>
        <dbReference type="ARBA" id="ARBA00004123"/>
    </source>
</evidence>
<keyword evidence="13" id="KW-1185">Reference proteome</keyword>
<keyword evidence="7 9" id="KW-0539">Nucleus</keyword>
<accession>A0A9P4M2B0</accession>
<organism evidence="12 13">
    <name type="scientific">Rhizodiscina lignyota</name>
    <dbReference type="NCBI Taxonomy" id="1504668"/>
    <lineage>
        <taxon>Eukaryota</taxon>
        <taxon>Fungi</taxon>
        <taxon>Dikarya</taxon>
        <taxon>Ascomycota</taxon>
        <taxon>Pezizomycotina</taxon>
        <taxon>Dothideomycetes</taxon>
        <taxon>Pleosporomycetidae</taxon>
        <taxon>Aulographales</taxon>
        <taxon>Rhizodiscinaceae</taxon>
        <taxon>Rhizodiscina</taxon>
    </lineage>
</organism>
<keyword evidence="6 9" id="KW-0804">Transcription</keyword>
<evidence type="ECO:0000256" key="6">
    <source>
        <dbReference type="ARBA" id="ARBA00023163"/>
    </source>
</evidence>
<dbReference type="Pfam" id="PF11635">
    <property type="entry name" value="Med16_N"/>
    <property type="match status" value="1"/>
</dbReference>
<dbReference type="EMBL" id="ML978134">
    <property type="protein sequence ID" value="KAF2094468.1"/>
    <property type="molecule type" value="Genomic_DNA"/>
</dbReference>
<proteinExistence type="inferred from homology"/>
<evidence type="ECO:0000256" key="3">
    <source>
        <dbReference type="ARBA" id="ARBA00019614"/>
    </source>
</evidence>
<dbReference type="GO" id="GO:0045893">
    <property type="term" value="P:positive regulation of DNA-templated transcription"/>
    <property type="evidence" value="ECO:0007669"/>
    <property type="project" value="TreeGrafter"/>
</dbReference>
<evidence type="ECO:0000256" key="9">
    <source>
        <dbReference type="RuleBase" id="RU364149"/>
    </source>
</evidence>
<dbReference type="SUPFAM" id="SSF101908">
    <property type="entry name" value="Putative isomerase YbhE"/>
    <property type="match status" value="1"/>
</dbReference>
<comment type="caution">
    <text evidence="12">The sequence shown here is derived from an EMBL/GenBank/DDBJ whole genome shotgun (WGS) entry which is preliminary data.</text>
</comment>
<dbReference type="InterPro" id="IPR021665">
    <property type="entry name" value="Mediator_Med16_N"/>
</dbReference>
<name>A0A9P4M2B0_9PEZI</name>
<dbReference type="Pfam" id="PF20719">
    <property type="entry name" value="Med16_C"/>
    <property type="match status" value="1"/>
</dbReference>
<comment type="function">
    <text evidence="9">Component of the Mediator complex, a coactivator involved in the regulated transcription of nearly all RNA polymerase II-dependent genes. Mediator functions as a bridge to convey information from gene-specific regulatory proteins to the basal RNA polymerase II transcription machinery. Mediator is recruited to promoters by direct interactions with regulatory proteins and serves as a scaffold for the assembly of a functional preinitiation complex with RNA polymerase II and the general transcription factors.</text>
</comment>
<comment type="subcellular location">
    <subcellularLocation>
        <location evidence="1 9">Nucleus</location>
    </subcellularLocation>
</comment>
<dbReference type="InterPro" id="IPR048339">
    <property type="entry name" value="Mediator_Med16_C"/>
</dbReference>
<dbReference type="Proteomes" id="UP000799772">
    <property type="component" value="Unassembled WGS sequence"/>
</dbReference>
<evidence type="ECO:0000259" key="10">
    <source>
        <dbReference type="Pfam" id="PF11635"/>
    </source>
</evidence>
<evidence type="ECO:0000256" key="2">
    <source>
        <dbReference type="ARBA" id="ARBA00006543"/>
    </source>
</evidence>
<keyword evidence="4 9" id="KW-0805">Transcription regulation</keyword>
<dbReference type="GO" id="GO:0016592">
    <property type="term" value="C:mediator complex"/>
    <property type="evidence" value="ECO:0007669"/>
    <property type="project" value="InterPro"/>
</dbReference>
<feature type="domain" description="Mediator complex subunit 16 C-terminal" evidence="11">
    <location>
        <begin position="841"/>
        <end position="923"/>
    </location>
</feature>
<evidence type="ECO:0000256" key="4">
    <source>
        <dbReference type="ARBA" id="ARBA00023015"/>
    </source>
</evidence>
<evidence type="ECO:0000256" key="8">
    <source>
        <dbReference type="ARBA" id="ARBA00032015"/>
    </source>
</evidence>
<comment type="similarity">
    <text evidence="2 9">Belongs to the Mediator complex subunit 16 family.</text>
</comment>
<evidence type="ECO:0000313" key="12">
    <source>
        <dbReference type="EMBL" id="KAF2094468.1"/>
    </source>
</evidence>
<dbReference type="PANTHER" id="PTHR13224">
    <property type="entry name" value="THYROID HORMONE RECEPTOR-ASSOCIATED PROTEIN-RELATED"/>
    <property type="match status" value="1"/>
</dbReference>
<dbReference type="OrthoDB" id="4139168at2759"/>
<comment type="subunit">
    <text evidence="9">Component of the Mediator complex.</text>
</comment>
<evidence type="ECO:0000256" key="5">
    <source>
        <dbReference type="ARBA" id="ARBA00023159"/>
    </source>
</evidence>
<reference evidence="12" key="1">
    <citation type="journal article" date="2020" name="Stud. Mycol.">
        <title>101 Dothideomycetes genomes: a test case for predicting lifestyles and emergence of pathogens.</title>
        <authorList>
            <person name="Haridas S."/>
            <person name="Albert R."/>
            <person name="Binder M."/>
            <person name="Bloem J."/>
            <person name="Labutti K."/>
            <person name="Salamov A."/>
            <person name="Andreopoulos B."/>
            <person name="Baker S."/>
            <person name="Barry K."/>
            <person name="Bills G."/>
            <person name="Bluhm B."/>
            <person name="Cannon C."/>
            <person name="Castanera R."/>
            <person name="Culley D."/>
            <person name="Daum C."/>
            <person name="Ezra D."/>
            <person name="Gonzalez J."/>
            <person name="Henrissat B."/>
            <person name="Kuo A."/>
            <person name="Liang C."/>
            <person name="Lipzen A."/>
            <person name="Lutzoni F."/>
            <person name="Magnuson J."/>
            <person name="Mondo S."/>
            <person name="Nolan M."/>
            <person name="Ohm R."/>
            <person name="Pangilinan J."/>
            <person name="Park H.-J."/>
            <person name="Ramirez L."/>
            <person name="Alfaro M."/>
            <person name="Sun H."/>
            <person name="Tritt A."/>
            <person name="Yoshinaga Y."/>
            <person name="Zwiers L.-H."/>
            <person name="Turgeon B."/>
            <person name="Goodwin S."/>
            <person name="Spatafora J."/>
            <person name="Crous P."/>
            <person name="Grigoriev I."/>
        </authorList>
    </citation>
    <scope>NUCLEOTIDE SEQUENCE</scope>
    <source>
        <strain evidence="12">CBS 133067</strain>
    </source>
</reference>
<evidence type="ECO:0000313" key="13">
    <source>
        <dbReference type="Proteomes" id="UP000799772"/>
    </source>
</evidence>
<dbReference type="AlphaFoldDB" id="A0A9P4M2B0"/>